<evidence type="ECO:0000313" key="2">
    <source>
        <dbReference type="Proteomes" id="UP000473699"/>
    </source>
</evidence>
<reference evidence="1 2" key="1">
    <citation type="submission" date="2019-08" db="EMBL/GenBank/DDBJ databases">
        <title>In-depth cultivation of the pig gut microbiome towards novel bacterial diversity and tailored functional studies.</title>
        <authorList>
            <person name="Wylensek D."/>
            <person name="Hitch T.C.A."/>
            <person name="Clavel T."/>
        </authorList>
    </citation>
    <scope>NUCLEOTIDE SEQUENCE [LARGE SCALE GENOMIC DNA]</scope>
    <source>
        <strain evidence="1 2">SM-530-WT-4B</strain>
    </source>
</reference>
<dbReference type="AlphaFoldDB" id="A0A6L5YBZ0"/>
<name>A0A6L5YBZ0_9BACT</name>
<protein>
    <submittedName>
        <fullName evidence="1">Uncharacterized protein</fullName>
    </submittedName>
</protein>
<sequence>MSNEMAFCKTFSDGSHVTVLWNEREGMRLKTPEDLWSLPHDLASEFLRRVAEGRPSAADRQILEDCADTVETARGGAKAP</sequence>
<dbReference type="RefSeq" id="WP_078015261.1">
    <property type="nucleotide sequence ID" value="NZ_JAXDZJ010000009.1"/>
</dbReference>
<evidence type="ECO:0000313" key="1">
    <source>
        <dbReference type="EMBL" id="MST55854.1"/>
    </source>
</evidence>
<comment type="caution">
    <text evidence="1">The sequence shown here is derived from an EMBL/GenBank/DDBJ whole genome shotgun (WGS) entry which is preliminary data.</text>
</comment>
<organism evidence="1 2">
    <name type="scientific">Pyramidobacter porci</name>
    <dbReference type="NCBI Taxonomy" id="2605789"/>
    <lineage>
        <taxon>Bacteria</taxon>
        <taxon>Thermotogati</taxon>
        <taxon>Synergistota</taxon>
        <taxon>Synergistia</taxon>
        <taxon>Synergistales</taxon>
        <taxon>Dethiosulfovibrionaceae</taxon>
        <taxon>Pyramidobacter</taxon>
    </lineage>
</organism>
<dbReference type="EMBL" id="VUNH01000007">
    <property type="protein sequence ID" value="MST55854.1"/>
    <property type="molecule type" value="Genomic_DNA"/>
</dbReference>
<keyword evidence="2" id="KW-1185">Reference proteome</keyword>
<dbReference type="Proteomes" id="UP000473699">
    <property type="component" value="Unassembled WGS sequence"/>
</dbReference>
<accession>A0A6L5YBZ0</accession>
<gene>
    <name evidence="1" type="ORF">FYJ74_07400</name>
</gene>
<proteinExistence type="predicted"/>